<dbReference type="InterPro" id="IPR044039">
    <property type="entry name" value="DUF5745"/>
</dbReference>
<dbReference type="AlphaFoldDB" id="A0A7E6F9U5"/>
<dbReference type="Pfam" id="PF19016">
    <property type="entry name" value="DUF5745"/>
    <property type="match status" value="1"/>
</dbReference>
<protein>
    <submittedName>
        <fullName evidence="4">Centrosomal protein of 95 kDa-like isoform X1</fullName>
    </submittedName>
</protein>
<dbReference type="RefSeq" id="XP_036363722.1">
    <property type="nucleotide sequence ID" value="XM_036507829.1"/>
</dbReference>
<evidence type="ECO:0000256" key="1">
    <source>
        <dbReference type="SAM" id="MobiDB-lite"/>
    </source>
</evidence>
<name>A0A7E6F9U5_9MOLL</name>
<gene>
    <name evidence="4" type="primary">LOC115217343</name>
</gene>
<reference evidence="4" key="1">
    <citation type="submission" date="2025-08" db="UniProtKB">
        <authorList>
            <consortium name="RefSeq"/>
        </authorList>
    </citation>
    <scope>IDENTIFICATION</scope>
</reference>
<dbReference type="Proteomes" id="UP000515154">
    <property type="component" value="Linkage group LG1"/>
</dbReference>
<dbReference type="Gene3D" id="1.10.418.10">
    <property type="entry name" value="Calponin-like domain"/>
    <property type="match status" value="1"/>
</dbReference>
<dbReference type="GO" id="GO:0000922">
    <property type="term" value="C:spindle pole"/>
    <property type="evidence" value="ECO:0007669"/>
    <property type="project" value="InterPro"/>
</dbReference>
<evidence type="ECO:0000313" key="3">
    <source>
        <dbReference type="Proteomes" id="UP000515154"/>
    </source>
</evidence>
<dbReference type="InterPro" id="IPR036872">
    <property type="entry name" value="CH_dom_sf"/>
</dbReference>
<dbReference type="SUPFAM" id="SSF47576">
    <property type="entry name" value="Calponin-homology domain, CH-domain"/>
    <property type="match status" value="1"/>
</dbReference>
<feature type="region of interest" description="Disordered" evidence="1">
    <location>
        <begin position="201"/>
        <end position="227"/>
    </location>
</feature>
<feature type="domain" description="DUF5745" evidence="2">
    <location>
        <begin position="51"/>
        <end position="109"/>
    </location>
</feature>
<dbReference type="InterPro" id="IPR026619">
    <property type="entry name" value="CEP95"/>
</dbReference>
<sequence>MSSQAITDKGLVSLTNKLLQHLHVYQEVKCVPDITAEIFVIIFEGLYGENLPELHSRPVTKEDNIHNCQVVIDALATKVLNTSLSHITGESIVNGNRTAINNLLEIFTDLFEFLTEKIEAVEDVVDDGLEDFIQDKAFLADWIQQKHIEDNKEKLSSPGATSGYTRFAWQDSTTVAEKEDDRKIFEPDILNRTMTLGSYHVPDVTEPVPSVPGQTPDILDQPTYPPKKVKKSVKIQSKEKQDFVPLFLPTSNPPEYITKVHSSCQTVPFYDEPLKDKNYQEDLNGPRKIIGSDTKPSLFPTNIRRNSDSSTQTEKAFYPESNDILEQYRPGRSTNQLLDMIESALKQLQIESQPTCYDKIPQKQVHFEDVYKPKEKCFHQNPIVSRDWKKNKQLQFLKKNYSEDLAQFSEDVKLTLKSEKTAANMKEYQNPSRTSVKHQRPLMRRSGKALSFPSHQCHKRKPVASTSRKTEISGEDLLPTLLDDLPLLHLSTETWHELWRKNIVQLEHLTKSYYEKHRKRDSTRQQVKEAEKRREILHDIMKKELSHMQRLKEIKESKKRRIEVRNRLHEKRIISAKARRYYDDFSVRMRSRMMNRKTKEELLFKNMFKDSLQMQKARVLELQKYVGELRKQKTEALQNDIKSMENYYCDQFGMLAEAMKKQLAEKQMMHNEHIKLKSNMKKELRSKMEKDIHTIQKQLCDDDDHIHFRQLDTDRLKQELQMANYVFKSRPHQYVE</sequence>
<evidence type="ECO:0000313" key="4">
    <source>
        <dbReference type="RefSeq" id="XP_036363722.1"/>
    </source>
</evidence>
<evidence type="ECO:0000259" key="2">
    <source>
        <dbReference type="Pfam" id="PF19016"/>
    </source>
</evidence>
<feature type="region of interest" description="Disordered" evidence="1">
    <location>
        <begin position="446"/>
        <end position="470"/>
    </location>
</feature>
<dbReference type="PANTHER" id="PTHR22545:SF0">
    <property type="entry name" value="CENTROSOMAL PROTEIN OF 95 KDA"/>
    <property type="match status" value="1"/>
</dbReference>
<proteinExistence type="predicted"/>
<dbReference type="GO" id="GO:0005813">
    <property type="term" value="C:centrosome"/>
    <property type="evidence" value="ECO:0007669"/>
    <property type="project" value="InterPro"/>
</dbReference>
<feature type="compositionally biased region" description="Polar residues" evidence="1">
    <location>
        <begin position="299"/>
        <end position="312"/>
    </location>
</feature>
<accession>A0A7E6F9U5</accession>
<dbReference type="PANTHER" id="PTHR22545">
    <property type="entry name" value="CENTROSOMAL PROTEIN OF 95 KDA"/>
    <property type="match status" value="1"/>
</dbReference>
<feature type="region of interest" description="Disordered" evidence="1">
    <location>
        <begin position="284"/>
        <end position="312"/>
    </location>
</feature>
<keyword evidence="3" id="KW-1185">Reference proteome</keyword>
<organism evidence="3 4">
    <name type="scientific">Octopus sinensis</name>
    <name type="common">East Asian common octopus</name>
    <dbReference type="NCBI Taxonomy" id="2607531"/>
    <lineage>
        <taxon>Eukaryota</taxon>
        <taxon>Metazoa</taxon>
        <taxon>Spiralia</taxon>
        <taxon>Lophotrochozoa</taxon>
        <taxon>Mollusca</taxon>
        <taxon>Cephalopoda</taxon>
        <taxon>Coleoidea</taxon>
        <taxon>Octopodiformes</taxon>
        <taxon>Octopoda</taxon>
        <taxon>Incirrata</taxon>
        <taxon>Octopodidae</taxon>
        <taxon>Octopus</taxon>
    </lineage>
</organism>